<proteinExistence type="predicted"/>
<organism evidence="2 3">
    <name type="scientific">Suillus plorans</name>
    <dbReference type="NCBI Taxonomy" id="116603"/>
    <lineage>
        <taxon>Eukaryota</taxon>
        <taxon>Fungi</taxon>
        <taxon>Dikarya</taxon>
        <taxon>Basidiomycota</taxon>
        <taxon>Agaricomycotina</taxon>
        <taxon>Agaricomycetes</taxon>
        <taxon>Agaricomycetidae</taxon>
        <taxon>Boletales</taxon>
        <taxon>Suillineae</taxon>
        <taxon>Suillaceae</taxon>
        <taxon>Suillus</taxon>
    </lineage>
</organism>
<feature type="compositionally biased region" description="Low complexity" evidence="1">
    <location>
        <begin position="360"/>
        <end position="371"/>
    </location>
</feature>
<evidence type="ECO:0000256" key="1">
    <source>
        <dbReference type="SAM" id="MobiDB-lite"/>
    </source>
</evidence>
<feature type="compositionally biased region" description="Low complexity" evidence="1">
    <location>
        <begin position="411"/>
        <end position="432"/>
    </location>
</feature>
<dbReference type="EMBL" id="JABBWE010000037">
    <property type="protein sequence ID" value="KAG1792311.1"/>
    <property type="molecule type" value="Genomic_DNA"/>
</dbReference>
<evidence type="ECO:0000313" key="2">
    <source>
        <dbReference type="EMBL" id="KAG1792311.1"/>
    </source>
</evidence>
<evidence type="ECO:0000313" key="3">
    <source>
        <dbReference type="Proteomes" id="UP000719766"/>
    </source>
</evidence>
<dbReference type="GeneID" id="64600567"/>
<feature type="compositionally biased region" description="Low complexity" evidence="1">
    <location>
        <begin position="131"/>
        <end position="141"/>
    </location>
</feature>
<feature type="compositionally biased region" description="Pro residues" evidence="1">
    <location>
        <begin position="494"/>
        <end position="506"/>
    </location>
</feature>
<feature type="compositionally biased region" description="Polar residues" evidence="1">
    <location>
        <begin position="280"/>
        <end position="316"/>
    </location>
</feature>
<feature type="compositionally biased region" description="Low complexity" evidence="1">
    <location>
        <begin position="37"/>
        <end position="50"/>
    </location>
</feature>
<feature type="region of interest" description="Disordered" evidence="1">
    <location>
        <begin position="101"/>
        <end position="565"/>
    </location>
</feature>
<reference evidence="2" key="1">
    <citation type="journal article" date="2020" name="New Phytol.">
        <title>Comparative genomics reveals dynamic genome evolution in host specialist ectomycorrhizal fungi.</title>
        <authorList>
            <person name="Lofgren L.A."/>
            <person name="Nguyen N.H."/>
            <person name="Vilgalys R."/>
            <person name="Ruytinx J."/>
            <person name="Liao H.L."/>
            <person name="Branco S."/>
            <person name="Kuo A."/>
            <person name="LaButti K."/>
            <person name="Lipzen A."/>
            <person name="Andreopoulos W."/>
            <person name="Pangilinan J."/>
            <person name="Riley R."/>
            <person name="Hundley H."/>
            <person name="Na H."/>
            <person name="Barry K."/>
            <person name="Grigoriev I.V."/>
            <person name="Stajich J.E."/>
            <person name="Kennedy P.G."/>
        </authorList>
    </citation>
    <scope>NUCLEOTIDE SEQUENCE</scope>
    <source>
        <strain evidence="2">S12</strain>
    </source>
</reference>
<feature type="compositionally biased region" description="Polar residues" evidence="1">
    <location>
        <begin position="435"/>
        <end position="455"/>
    </location>
</feature>
<dbReference type="RefSeq" id="XP_041158948.1">
    <property type="nucleotide sequence ID" value="XM_041306803.1"/>
</dbReference>
<feature type="compositionally biased region" description="Acidic residues" evidence="1">
    <location>
        <begin position="534"/>
        <end position="544"/>
    </location>
</feature>
<feature type="compositionally biased region" description="Low complexity" evidence="1">
    <location>
        <begin position="244"/>
        <end position="274"/>
    </location>
</feature>
<feature type="compositionally biased region" description="Low complexity" evidence="1">
    <location>
        <begin position="459"/>
        <end position="493"/>
    </location>
</feature>
<feature type="compositionally biased region" description="Polar residues" evidence="1">
    <location>
        <begin position="1"/>
        <end position="32"/>
    </location>
</feature>
<dbReference type="OrthoDB" id="2688835at2759"/>
<feature type="compositionally biased region" description="Polar residues" evidence="1">
    <location>
        <begin position="325"/>
        <end position="339"/>
    </location>
</feature>
<feature type="compositionally biased region" description="Polar residues" evidence="1">
    <location>
        <begin position="347"/>
        <end position="359"/>
    </location>
</feature>
<protein>
    <submittedName>
        <fullName evidence="2">Uncharacterized protein</fullName>
    </submittedName>
</protein>
<feature type="compositionally biased region" description="Low complexity" evidence="1">
    <location>
        <begin position="221"/>
        <end position="236"/>
    </location>
</feature>
<sequence length="565" mass="60852">MSNRRTPADVHQTQPAIPTSGSSEQLQDNQPRAQGHSLSSSSASFHQSTSVPPTTADQQWFPASQQMIVTSSSFYDPTQASGFTAHQPSMNVWNAQFTGPGTEYFPRQHPTYQQPYDAFEGAETSQYSFAQNQVREQQQPEQQRRLIPTPRRSAHGGSRTSGYYRQRSAEGQQHAGQYSQLPSVSPNPPSTHPSPPQPSQQPTGQALAAQRTTELIASQFPPVQAEQQYPAQQPQPHFSPPPTQSQFQIQQTQFPPTPQFPQSQARQQSQFSQSHHPRVPSQSQSHPHAPTQSHTHVPSQSRAHPHVQSHTQSQHQIHAPPNPPRQSQHYSGPSDSYYLQSDMYYAINTQGSQSAPSLNSTHAHSTSPHSPFATFGPHTPPGNSHTPPSDGGPILGLPRSHDSVSPASYASHPTSSSFDDSSSGHPTSSVGSGNVHMTSQGMGHAATSSISTVTPGSPPMVAAPQQQQQQRVQIRQRPIMPITAAAAAPQAGPARPPIVPKPPAPRPATNRRARAPKRPRPSTSQGGEGRGGDSDDDSDDDDVVEWAGPSVPPQGAATGVVGQRK</sequence>
<comment type="caution">
    <text evidence="2">The sequence shown here is derived from an EMBL/GenBank/DDBJ whole genome shotgun (WGS) entry which is preliminary data.</text>
</comment>
<name>A0A9P7AP80_9AGAM</name>
<dbReference type="AlphaFoldDB" id="A0A9P7AP80"/>
<feature type="region of interest" description="Disordered" evidence="1">
    <location>
        <begin position="1"/>
        <end position="59"/>
    </location>
</feature>
<accession>A0A9P7AP80</accession>
<feature type="compositionally biased region" description="Basic residues" evidence="1">
    <location>
        <begin position="509"/>
        <end position="520"/>
    </location>
</feature>
<dbReference type="Proteomes" id="UP000719766">
    <property type="component" value="Unassembled WGS sequence"/>
</dbReference>
<feature type="compositionally biased region" description="Polar residues" evidence="1">
    <location>
        <begin position="158"/>
        <end position="181"/>
    </location>
</feature>
<keyword evidence="3" id="KW-1185">Reference proteome</keyword>
<gene>
    <name evidence="2" type="ORF">HD556DRAFT_1444576</name>
</gene>
<feature type="compositionally biased region" description="Pro residues" evidence="1">
    <location>
        <begin position="185"/>
        <end position="199"/>
    </location>
</feature>